<reference evidence="1 2" key="1">
    <citation type="journal article" date="2013" name="Nat. Genet.">
        <title>The high-quality draft genome of peach (Prunus persica) identifies unique patterns of genetic diversity, domestication and genome evolution.</title>
        <authorList>
            <consortium name="International Peach Genome Initiative"/>
            <person name="Verde I."/>
            <person name="Abbott A.G."/>
            <person name="Scalabrin S."/>
            <person name="Jung S."/>
            <person name="Shu S."/>
            <person name="Marroni F."/>
            <person name="Zhebentyayeva T."/>
            <person name="Dettori M.T."/>
            <person name="Grimwood J."/>
            <person name="Cattonaro F."/>
            <person name="Zuccolo A."/>
            <person name="Rossini L."/>
            <person name="Jenkins J."/>
            <person name="Vendramin E."/>
            <person name="Meisel L.A."/>
            <person name="Decroocq V."/>
            <person name="Sosinski B."/>
            <person name="Prochnik S."/>
            <person name="Mitros T."/>
            <person name="Policriti A."/>
            <person name="Cipriani G."/>
            <person name="Dondini L."/>
            <person name="Ficklin S."/>
            <person name="Goodstein D.M."/>
            <person name="Xuan P."/>
            <person name="Del Fabbro C."/>
            <person name="Aramini V."/>
            <person name="Copetti D."/>
            <person name="Gonzalez S."/>
            <person name="Horner D.S."/>
            <person name="Falchi R."/>
            <person name="Lucas S."/>
            <person name="Mica E."/>
            <person name="Maldonado J."/>
            <person name="Lazzari B."/>
            <person name="Bielenberg D."/>
            <person name="Pirona R."/>
            <person name="Miculan M."/>
            <person name="Barakat A."/>
            <person name="Testolin R."/>
            <person name="Stella A."/>
            <person name="Tartarini S."/>
            <person name="Tonutti P."/>
            <person name="Arus P."/>
            <person name="Orellana A."/>
            <person name="Wells C."/>
            <person name="Main D."/>
            <person name="Vizzotto G."/>
            <person name="Silva H."/>
            <person name="Salamini F."/>
            <person name="Schmutz J."/>
            <person name="Morgante M."/>
            <person name="Rokhsar D.S."/>
        </authorList>
    </citation>
    <scope>NUCLEOTIDE SEQUENCE [LARGE SCALE GENOMIC DNA]</scope>
    <source>
        <strain evidence="2">cv. Nemared</strain>
    </source>
</reference>
<protein>
    <submittedName>
        <fullName evidence="1">Uncharacterized protein</fullName>
    </submittedName>
</protein>
<name>M5W754_PRUPE</name>
<dbReference type="EMBL" id="CM007657">
    <property type="protein sequence ID" value="ONH98622.1"/>
    <property type="molecule type" value="Genomic_DNA"/>
</dbReference>
<keyword evidence="2" id="KW-1185">Reference proteome</keyword>
<dbReference type="Proteomes" id="UP000006882">
    <property type="component" value="Chromosome G7"/>
</dbReference>
<sequence length="75" mass="8917">MENETNKNSPTWTFGHLQFLSSISPNISSLFQRSTSHSHCLAFLYYTLSINSQRIWMRYIFSFHINLPINMPYKQ</sequence>
<organism evidence="1 2">
    <name type="scientific">Prunus persica</name>
    <name type="common">Peach</name>
    <name type="synonym">Amygdalus persica</name>
    <dbReference type="NCBI Taxonomy" id="3760"/>
    <lineage>
        <taxon>Eukaryota</taxon>
        <taxon>Viridiplantae</taxon>
        <taxon>Streptophyta</taxon>
        <taxon>Embryophyta</taxon>
        <taxon>Tracheophyta</taxon>
        <taxon>Spermatophyta</taxon>
        <taxon>Magnoliopsida</taxon>
        <taxon>eudicotyledons</taxon>
        <taxon>Gunneridae</taxon>
        <taxon>Pentapetalae</taxon>
        <taxon>rosids</taxon>
        <taxon>fabids</taxon>
        <taxon>Rosales</taxon>
        <taxon>Rosaceae</taxon>
        <taxon>Amygdaloideae</taxon>
        <taxon>Amygdaleae</taxon>
        <taxon>Prunus</taxon>
    </lineage>
</organism>
<proteinExistence type="predicted"/>
<gene>
    <name evidence="1" type="ORF">PRUPE_7G258100</name>
</gene>
<dbReference type="HOGENOM" id="CLU_2675720_0_0_1"/>
<evidence type="ECO:0000313" key="1">
    <source>
        <dbReference type="EMBL" id="ONH98622.1"/>
    </source>
</evidence>
<dbReference type="Gramene" id="ONH98622">
    <property type="protein sequence ID" value="ONH98622"/>
    <property type="gene ID" value="PRUPE_7G258100"/>
</dbReference>
<accession>M5W754</accession>
<dbReference type="AlphaFoldDB" id="M5W754"/>
<evidence type="ECO:0000313" key="2">
    <source>
        <dbReference type="Proteomes" id="UP000006882"/>
    </source>
</evidence>